<evidence type="ECO:0000313" key="1">
    <source>
        <dbReference type="EMBL" id="WAR16488.1"/>
    </source>
</evidence>
<reference evidence="1" key="1">
    <citation type="submission" date="2022-11" db="EMBL/GenBank/DDBJ databases">
        <title>Centuries of genome instability and evolution in soft-shell clam transmissible cancer (bioRxiv).</title>
        <authorList>
            <person name="Hart S.F.M."/>
            <person name="Yonemitsu M.A."/>
            <person name="Giersch R.M."/>
            <person name="Beal B.F."/>
            <person name="Arriagada G."/>
            <person name="Davis B.W."/>
            <person name="Ostrander E.A."/>
            <person name="Goff S.P."/>
            <person name="Metzger M.J."/>
        </authorList>
    </citation>
    <scope>NUCLEOTIDE SEQUENCE</scope>
    <source>
        <strain evidence="1">MELC-2E11</strain>
        <tissue evidence="1">Siphon/mantle</tissue>
    </source>
</reference>
<proteinExistence type="predicted"/>
<dbReference type="EMBL" id="CP111021">
    <property type="protein sequence ID" value="WAR16488.1"/>
    <property type="molecule type" value="Genomic_DNA"/>
</dbReference>
<accession>A0ABY7F2S5</accession>
<gene>
    <name evidence="1" type="ORF">MAR_031082</name>
</gene>
<sequence length="78" mass="8888">MECDAVPKNARFFTIIVMFLNARCTCRAELRRMPTLAMPVSAHYCGISDADFYRFYANKEVVVIPVSNKHFSGFKAYG</sequence>
<protein>
    <submittedName>
        <fullName evidence="1">Uncharacterized protein</fullName>
    </submittedName>
</protein>
<name>A0ABY7F2S5_MYAAR</name>
<organism evidence="1 2">
    <name type="scientific">Mya arenaria</name>
    <name type="common">Soft-shell clam</name>
    <dbReference type="NCBI Taxonomy" id="6604"/>
    <lineage>
        <taxon>Eukaryota</taxon>
        <taxon>Metazoa</taxon>
        <taxon>Spiralia</taxon>
        <taxon>Lophotrochozoa</taxon>
        <taxon>Mollusca</taxon>
        <taxon>Bivalvia</taxon>
        <taxon>Autobranchia</taxon>
        <taxon>Heteroconchia</taxon>
        <taxon>Euheterodonta</taxon>
        <taxon>Imparidentia</taxon>
        <taxon>Neoheterodontei</taxon>
        <taxon>Myida</taxon>
        <taxon>Myoidea</taxon>
        <taxon>Myidae</taxon>
        <taxon>Mya</taxon>
    </lineage>
</organism>
<evidence type="ECO:0000313" key="2">
    <source>
        <dbReference type="Proteomes" id="UP001164746"/>
    </source>
</evidence>
<keyword evidence="2" id="KW-1185">Reference proteome</keyword>
<dbReference type="Proteomes" id="UP001164746">
    <property type="component" value="Chromosome 10"/>
</dbReference>